<proteinExistence type="predicted"/>
<dbReference type="PANTHER" id="PTHR11533:SF174">
    <property type="entry name" value="PUROMYCIN-SENSITIVE AMINOPEPTIDASE-RELATED"/>
    <property type="match status" value="1"/>
</dbReference>
<dbReference type="AlphaFoldDB" id="A0A2A2JWK9"/>
<protein>
    <recommendedName>
        <fullName evidence="6">Peptidase M1 membrane alanine aminopeptidase domain-containing protein</fullName>
    </recommendedName>
</protein>
<evidence type="ECO:0000313" key="4">
    <source>
        <dbReference type="EMBL" id="PAV66095.1"/>
    </source>
</evidence>
<dbReference type="CDD" id="cd09603">
    <property type="entry name" value="M1_APN_like"/>
    <property type="match status" value="2"/>
</dbReference>
<dbReference type="Pfam" id="PF17900">
    <property type="entry name" value="Peptidase_M1_N"/>
    <property type="match status" value="1"/>
</dbReference>
<dbReference type="Gene3D" id="2.60.40.1730">
    <property type="entry name" value="tricorn interacting facor f3 domain"/>
    <property type="match status" value="2"/>
</dbReference>
<evidence type="ECO:0000313" key="5">
    <source>
        <dbReference type="Proteomes" id="UP000218231"/>
    </source>
</evidence>
<evidence type="ECO:0000259" key="3">
    <source>
        <dbReference type="Pfam" id="PF17900"/>
    </source>
</evidence>
<dbReference type="InterPro" id="IPR050344">
    <property type="entry name" value="Peptidase_M1_aminopeptidases"/>
</dbReference>
<dbReference type="InterPro" id="IPR027268">
    <property type="entry name" value="Peptidase_M4/M1_CTD_sf"/>
</dbReference>
<reference evidence="4 5" key="1">
    <citation type="journal article" date="2017" name="Curr. Biol.">
        <title>Genome architecture and evolution of a unichromosomal asexual nematode.</title>
        <authorList>
            <person name="Fradin H."/>
            <person name="Zegar C."/>
            <person name="Gutwein M."/>
            <person name="Lucas J."/>
            <person name="Kovtun M."/>
            <person name="Corcoran D."/>
            <person name="Baugh L.R."/>
            <person name="Kiontke K."/>
            <person name="Gunsalus K."/>
            <person name="Fitch D.H."/>
            <person name="Piano F."/>
        </authorList>
    </citation>
    <scope>NUCLEOTIDE SEQUENCE [LARGE SCALE GENOMIC DNA]</scope>
    <source>
        <strain evidence="4">PF1309</strain>
    </source>
</reference>
<dbReference type="SUPFAM" id="SSF63737">
    <property type="entry name" value="Leukotriene A4 hydrolase N-terminal domain"/>
    <property type="match status" value="2"/>
</dbReference>
<dbReference type="GO" id="GO:0070006">
    <property type="term" value="F:metalloaminopeptidase activity"/>
    <property type="evidence" value="ECO:0007669"/>
    <property type="project" value="TreeGrafter"/>
</dbReference>
<dbReference type="OrthoDB" id="79562at2759"/>
<feature type="domain" description="Aminopeptidase N-like N-terminal" evidence="3">
    <location>
        <begin position="104"/>
        <end position="273"/>
    </location>
</feature>
<dbReference type="InterPro" id="IPR045357">
    <property type="entry name" value="Aminopeptidase_N-like_N"/>
</dbReference>
<comment type="caution">
    <text evidence="4">The sequence shown here is derived from an EMBL/GenBank/DDBJ whole genome shotgun (WGS) entry which is preliminary data.</text>
</comment>
<dbReference type="GO" id="GO:0008270">
    <property type="term" value="F:zinc ion binding"/>
    <property type="evidence" value="ECO:0007669"/>
    <property type="project" value="InterPro"/>
</dbReference>
<gene>
    <name evidence="4" type="ORF">WR25_04198</name>
</gene>
<feature type="domain" description="Peptidase M1 membrane alanine aminopeptidase" evidence="2">
    <location>
        <begin position="901"/>
        <end position="1008"/>
    </location>
</feature>
<dbReference type="Gene3D" id="1.10.390.10">
    <property type="entry name" value="Neutral Protease Domain 2"/>
    <property type="match status" value="2"/>
</dbReference>
<dbReference type="EMBL" id="LIAE01010160">
    <property type="protein sequence ID" value="PAV66095.1"/>
    <property type="molecule type" value="Genomic_DNA"/>
</dbReference>
<dbReference type="SUPFAM" id="SSF55486">
    <property type="entry name" value="Metalloproteases ('zincins'), catalytic domain"/>
    <property type="match status" value="2"/>
</dbReference>
<dbReference type="GO" id="GO:0043171">
    <property type="term" value="P:peptide catabolic process"/>
    <property type="evidence" value="ECO:0007669"/>
    <property type="project" value="TreeGrafter"/>
</dbReference>
<dbReference type="STRING" id="2018661.A0A2A2JWK9"/>
<evidence type="ECO:0008006" key="6">
    <source>
        <dbReference type="Google" id="ProtNLM"/>
    </source>
</evidence>
<evidence type="ECO:0000256" key="1">
    <source>
        <dbReference type="SAM" id="MobiDB-lite"/>
    </source>
</evidence>
<name>A0A2A2JWK9_9BILA</name>
<feature type="domain" description="Peptidase M1 membrane alanine aminopeptidase" evidence="2">
    <location>
        <begin position="375"/>
        <end position="486"/>
    </location>
</feature>
<evidence type="ECO:0000259" key="2">
    <source>
        <dbReference type="Pfam" id="PF01433"/>
    </source>
</evidence>
<organism evidence="4 5">
    <name type="scientific">Diploscapter pachys</name>
    <dbReference type="NCBI Taxonomy" id="2018661"/>
    <lineage>
        <taxon>Eukaryota</taxon>
        <taxon>Metazoa</taxon>
        <taxon>Ecdysozoa</taxon>
        <taxon>Nematoda</taxon>
        <taxon>Chromadorea</taxon>
        <taxon>Rhabditida</taxon>
        <taxon>Rhabditina</taxon>
        <taxon>Rhabditomorpha</taxon>
        <taxon>Rhabditoidea</taxon>
        <taxon>Rhabditidae</taxon>
        <taxon>Diploscapter</taxon>
    </lineage>
</organism>
<dbReference type="InterPro" id="IPR014782">
    <property type="entry name" value="Peptidase_M1_dom"/>
</dbReference>
<dbReference type="GO" id="GO:0005737">
    <property type="term" value="C:cytoplasm"/>
    <property type="evidence" value="ECO:0007669"/>
    <property type="project" value="TreeGrafter"/>
</dbReference>
<dbReference type="Proteomes" id="UP000218231">
    <property type="component" value="Unassembled WGS sequence"/>
</dbReference>
<dbReference type="InterPro" id="IPR042097">
    <property type="entry name" value="Aminopeptidase_N-like_N_sf"/>
</dbReference>
<dbReference type="GO" id="GO:0042277">
    <property type="term" value="F:peptide binding"/>
    <property type="evidence" value="ECO:0007669"/>
    <property type="project" value="TreeGrafter"/>
</dbReference>
<dbReference type="PANTHER" id="PTHR11533">
    <property type="entry name" value="PROTEASE M1 ZINC METALLOPROTEASE"/>
    <property type="match status" value="1"/>
</dbReference>
<dbReference type="GO" id="GO:0016020">
    <property type="term" value="C:membrane"/>
    <property type="evidence" value="ECO:0007669"/>
    <property type="project" value="TreeGrafter"/>
</dbReference>
<feature type="region of interest" description="Disordered" evidence="1">
    <location>
        <begin position="36"/>
        <end position="55"/>
    </location>
</feature>
<dbReference type="GO" id="GO:0005615">
    <property type="term" value="C:extracellular space"/>
    <property type="evidence" value="ECO:0007669"/>
    <property type="project" value="TreeGrafter"/>
</dbReference>
<accession>A0A2A2JWK9</accession>
<dbReference type="Pfam" id="PF01433">
    <property type="entry name" value="Peptidase_M1"/>
    <property type="match status" value="2"/>
</dbReference>
<sequence>MGWLAIGINRYGSVCKPVGSIGFEPIASAPSLRTCHRPAQRGNRRSPVPREKPMSPRLPFAALLLLSTGVHAAEKGMPPITAQTALSGGPLDPAQKKVTLDTADLAIEVDPVREVINGTATLTFTARDRINKLVVDLDKNFTVTAVQVDGVDAGFSNPEGRMTITLAKKAAKDAKLTVKIVYGGRPHTAVRAPWDGGFVWAKTPDGQPWIATAVQMEGCDLIWPCIDYPTYEPQKVTLHITVPKGLSAPSNGKLLGVDRLDDGRSTWNWEAKHPNLYGIALNVGPYEQIAGTYKSRFGNEIPMFYWYLPGEKEKAEKLFAEFAPTIDFYESTVGPYPWADEKVGVVETPHKGMEHQTINAYGNNYAKAPEGFDWLFQHEFGHEWFANQLTASNWDDFWLHEGFTAYMQPLYGRWREGDGRYTAMMLASRPAILNESPLVTGKPQAAEEVYEKAPGRGSDIYNKGSWVLHTLRNAVGDAAFGEILRREVYGRPDPAPGNFTPQFRTTPEFIAIVNQVTGQDWQWFFDTYLYQAALPKLVVNRNATQLTLKWVAPTGKPFPLPVEVAVDDVVRKVPMTGGLATITVPAGAHIVVDPMSRGEPAITPLTQTSGGVRPAEQLALRFDHADLTFEVLPDTETLNGIATLRFTATAPVATLLIDLDRNLPVTAITIDGTPLTPTSWSNPEGRLAIRLPHALKAGDSVTARIVYGGQPHVAVRAPWDDGMVWSKTPDGRTWFATTSEGYGCDLFWPCLDFPTGEPALVDIHIIVPKGLKAPSNGRLIGVDTLPDGRTRWNWRTRNPNTYAIALNVGPYEEISGIYKSRFGNTIPMSYWYLPGEKAQAERLFAEFAPTLDFFETMVGPYPFGDEKVGVVETPHKGMEHQTINAYGNDYAKTLEGFDWLFQHEFSHEWFANQLTAANWDDYWLHEGYGTYMQPAYGQWREGRARYDAMMQAERDKIANAQPIVKGKVLTEEEVYEPDKGGAGQDIYYKGSWMLHTLRGLIGDDAFWTVTRLAVYGRADPRPGNFRPRFGSTAEYEALVRQVTGKDYRWFFDVYLRQAALPDLVETRAGDRVTFAWTVPGGGAFPMPIDVQIGTTTTRLSMTDGRGTLTIPVGTHYIVDPDAKVLRRSVAVEEMRAWRPTHGAR</sequence>
<keyword evidence="5" id="KW-1185">Reference proteome</keyword>